<comment type="subcellular location">
    <subcellularLocation>
        <location evidence="1 9">Cell membrane</location>
        <topology evidence="1 9">Multi-pass membrane protein</topology>
    </subcellularLocation>
</comment>
<gene>
    <name evidence="9" type="primary">ecfT</name>
    <name evidence="10" type="ORF">SAMN05216179_3723</name>
</gene>
<keyword evidence="7 9" id="KW-1133">Transmembrane helix</keyword>
<dbReference type="PANTHER" id="PTHR33514">
    <property type="entry name" value="PROTEIN ABCI12, CHLOROPLASTIC"/>
    <property type="match status" value="1"/>
</dbReference>
<name>A0A1M7QXE3_9BACI</name>
<keyword evidence="5 9" id="KW-1003">Cell membrane</keyword>
<evidence type="ECO:0000313" key="10">
    <source>
        <dbReference type="EMBL" id="SHN36678.1"/>
    </source>
</evidence>
<dbReference type="OrthoDB" id="8075495at2"/>
<dbReference type="CDD" id="cd16914">
    <property type="entry name" value="EcfT"/>
    <property type="match status" value="1"/>
</dbReference>
<dbReference type="Proteomes" id="UP000184184">
    <property type="component" value="Unassembled WGS sequence"/>
</dbReference>
<feature type="transmembrane region" description="Helical" evidence="9">
    <location>
        <begin position="244"/>
        <end position="263"/>
    </location>
</feature>
<dbReference type="Pfam" id="PF02361">
    <property type="entry name" value="CbiQ"/>
    <property type="match status" value="1"/>
</dbReference>
<proteinExistence type="inferred from homology"/>
<evidence type="ECO:0000313" key="11">
    <source>
        <dbReference type="Proteomes" id="UP000184184"/>
    </source>
</evidence>
<dbReference type="RefSeq" id="WP_073203312.1">
    <property type="nucleotide sequence ID" value="NZ_FRCZ01000011.1"/>
</dbReference>
<dbReference type="AlphaFoldDB" id="A0A1M7QXE3"/>
<dbReference type="GO" id="GO:0022857">
    <property type="term" value="F:transmembrane transporter activity"/>
    <property type="evidence" value="ECO:0007669"/>
    <property type="project" value="UniProtKB-UniRule"/>
</dbReference>
<feature type="transmembrane region" description="Helical" evidence="9">
    <location>
        <begin position="29"/>
        <end position="58"/>
    </location>
</feature>
<sequence>MKSFMIIGQFVPGTSSLHKLDPRTKMVTIFSFVIIVFFANNVLSYGWLALFSLALILLSKIRIPYILKGITPVWFLIIFTFILHLFITREGPVLLEISTFKIYEGGVIRGLTISLRFLLLVLVTSLLTLTTSPMEITDAIEELFAPLKKIKVPVHELALMMSISLRFIPTLLEETEKISKAQASRGVDFRTGTLKDRMYAIVPLLVPLFISAFKRAEELAMAMEARGYNGSEGRTKLRELKLTNIDYIAILLYVIINIIFFTLRQ</sequence>
<evidence type="ECO:0000256" key="4">
    <source>
        <dbReference type="ARBA" id="ARBA00022448"/>
    </source>
</evidence>
<dbReference type="HAMAP" id="MF_01461">
    <property type="entry name" value="EcfT"/>
    <property type="match status" value="1"/>
</dbReference>
<dbReference type="InterPro" id="IPR003339">
    <property type="entry name" value="ABC/ECF_trnsptr_transmembrane"/>
</dbReference>
<keyword evidence="11" id="KW-1185">Reference proteome</keyword>
<evidence type="ECO:0000256" key="9">
    <source>
        <dbReference type="HAMAP-Rule" id="MF_01461"/>
    </source>
</evidence>
<dbReference type="GO" id="GO:0005886">
    <property type="term" value="C:plasma membrane"/>
    <property type="evidence" value="ECO:0007669"/>
    <property type="project" value="UniProtKB-SubCell"/>
</dbReference>
<evidence type="ECO:0000256" key="1">
    <source>
        <dbReference type="ARBA" id="ARBA00004651"/>
    </source>
</evidence>
<accession>A0A1M7QXE3</accession>
<dbReference type="EMBL" id="FRCZ01000011">
    <property type="protein sequence ID" value="SHN36678.1"/>
    <property type="molecule type" value="Genomic_DNA"/>
</dbReference>
<comment type="similarity">
    <text evidence="2 9">Belongs to the energy-coupling factor EcfT family.</text>
</comment>
<dbReference type="STRING" id="1027249.SAMN05216179_3723"/>
<evidence type="ECO:0000256" key="2">
    <source>
        <dbReference type="ARBA" id="ARBA00005660"/>
    </source>
</evidence>
<comment type="function">
    <text evidence="9">Transmembrane (T) component of an energy-coupling factor (ECF) ABC-transporter complex. Unlike classic ABC transporters this ECF transporter provides the energy necessary to transport a number of different substrates.</text>
</comment>
<keyword evidence="6 9" id="KW-0812">Transmembrane</keyword>
<evidence type="ECO:0000256" key="6">
    <source>
        <dbReference type="ARBA" id="ARBA00022692"/>
    </source>
</evidence>
<evidence type="ECO:0000256" key="8">
    <source>
        <dbReference type="ARBA" id="ARBA00023136"/>
    </source>
</evidence>
<organism evidence="10 11">
    <name type="scientific">Gracilibacillus kekensis</name>
    <dbReference type="NCBI Taxonomy" id="1027249"/>
    <lineage>
        <taxon>Bacteria</taxon>
        <taxon>Bacillati</taxon>
        <taxon>Bacillota</taxon>
        <taxon>Bacilli</taxon>
        <taxon>Bacillales</taxon>
        <taxon>Bacillaceae</taxon>
        <taxon>Gracilibacillus</taxon>
    </lineage>
</organism>
<protein>
    <recommendedName>
        <fullName evidence="3 9">Energy-coupling factor transporter transmembrane protein EcfT</fullName>
        <shortName evidence="9">ECF transporter T component EcfT</shortName>
    </recommendedName>
</protein>
<feature type="transmembrane region" description="Helical" evidence="9">
    <location>
        <begin position="65"/>
        <end position="87"/>
    </location>
</feature>
<keyword evidence="8 9" id="KW-0472">Membrane</keyword>
<evidence type="ECO:0000256" key="5">
    <source>
        <dbReference type="ARBA" id="ARBA00022475"/>
    </source>
</evidence>
<comment type="subunit">
    <text evidence="9">Forms a stable energy-coupling factor (ECF) transporter complex composed of 2 membrane-embedded substrate-binding proteins (S component), 2 ATP-binding proteins (A component) and 2 transmembrane proteins (T component).</text>
</comment>
<dbReference type="PANTHER" id="PTHR33514:SF13">
    <property type="entry name" value="PROTEIN ABCI12, CHLOROPLASTIC"/>
    <property type="match status" value="1"/>
</dbReference>
<keyword evidence="4 9" id="KW-0813">Transport</keyword>
<dbReference type="InterPro" id="IPR024919">
    <property type="entry name" value="EcfT"/>
</dbReference>
<feature type="transmembrane region" description="Helical" evidence="9">
    <location>
        <begin position="107"/>
        <end position="129"/>
    </location>
</feature>
<reference evidence="10 11" key="1">
    <citation type="submission" date="2016-11" db="EMBL/GenBank/DDBJ databases">
        <authorList>
            <person name="Jaros S."/>
            <person name="Januszkiewicz K."/>
            <person name="Wedrychowicz H."/>
        </authorList>
    </citation>
    <scope>NUCLEOTIDE SEQUENCE [LARGE SCALE GENOMIC DNA]</scope>
    <source>
        <strain evidence="10 11">CGMCC 1.10681</strain>
    </source>
</reference>
<evidence type="ECO:0000256" key="3">
    <source>
        <dbReference type="ARBA" id="ARBA00014042"/>
    </source>
</evidence>
<evidence type="ECO:0000256" key="7">
    <source>
        <dbReference type="ARBA" id="ARBA00022989"/>
    </source>
</evidence>